<evidence type="ECO:0000313" key="8">
    <source>
        <dbReference type="Proteomes" id="UP000194798"/>
    </source>
</evidence>
<keyword evidence="3" id="KW-0378">Hydrolase</keyword>
<dbReference type="SUPFAM" id="SSF50199">
    <property type="entry name" value="Staphylococcal nuclease"/>
    <property type="match status" value="1"/>
</dbReference>
<keyword evidence="8" id="KW-1185">Reference proteome</keyword>
<evidence type="ECO:0000256" key="2">
    <source>
        <dbReference type="ARBA" id="ARBA00022759"/>
    </source>
</evidence>
<dbReference type="GO" id="GO:0016787">
    <property type="term" value="F:hydrolase activity"/>
    <property type="evidence" value="ECO:0007669"/>
    <property type="project" value="UniProtKB-KW"/>
</dbReference>
<evidence type="ECO:0000256" key="5">
    <source>
        <dbReference type="SAM" id="Phobius"/>
    </source>
</evidence>
<name>A0A251X717_9GAMM</name>
<gene>
    <name evidence="7" type="ORF">TPSD3_05385</name>
</gene>
<evidence type="ECO:0000259" key="6">
    <source>
        <dbReference type="PROSITE" id="PS50830"/>
    </source>
</evidence>
<comment type="caution">
    <text evidence="7">The sequence shown here is derived from an EMBL/GenBank/DDBJ whole genome shotgun (WGS) entry which is preliminary data.</text>
</comment>
<proteinExistence type="predicted"/>
<keyword evidence="5" id="KW-0472">Membrane</keyword>
<dbReference type="PROSITE" id="PS50830">
    <property type="entry name" value="TNASE_3"/>
    <property type="match status" value="1"/>
</dbReference>
<dbReference type="OrthoDB" id="6867997at2"/>
<dbReference type="GO" id="GO:0004519">
    <property type="term" value="F:endonuclease activity"/>
    <property type="evidence" value="ECO:0007669"/>
    <property type="project" value="UniProtKB-KW"/>
</dbReference>
<reference evidence="7 8" key="1">
    <citation type="submission" date="2016-12" db="EMBL/GenBank/DDBJ databases">
        <title>Thioflexothrix psekupsii D3 genome sequencing and assembly.</title>
        <authorList>
            <person name="Fomenkov A."/>
            <person name="Vincze T."/>
            <person name="Grabovich M."/>
            <person name="Anton B.P."/>
            <person name="Dubinina G."/>
            <person name="Orlova M."/>
            <person name="Belousova E."/>
            <person name="Roberts R.J."/>
        </authorList>
    </citation>
    <scope>NUCLEOTIDE SEQUENCE [LARGE SCALE GENOMIC DNA]</scope>
    <source>
        <strain evidence="7">D3</strain>
    </source>
</reference>
<feature type="transmembrane region" description="Helical" evidence="5">
    <location>
        <begin position="48"/>
        <end position="71"/>
    </location>
</feature>
<organism evidence="7 8">
    <name type="scientific">Thioflexithrix psekupsensis</name>
    <dbReference type="NCBI Taxonomy" id="1570016"/>
    <lineage>
        <taxon>Bacteria</taxon>
        <taxon>Pseudomonadati</taxon>
        <taxon>Pseudomonadota</taxon>
        <taxon>Gammaproteobacteria</taxon>
        <taxon>Thiotrichales</taxon>
        <taxon>Thioflexithrix</taxon>
    </lineage>
</organism>
<keyword evidence="2" id="KW-0255">Endonuclease</keyword>
<dbReference type="EMBL" id="MSLT01000012">
    <property type="protein sequence ID" value="OUD13786.1"/>
    <property type="molecule type" value="Genomic_DNA"/>
</dbReference>
<accession>A0A251X717</accession>
<dbReference type="Pfam" id="PF00565">
    <property type="entry name" value="SNase"/>
    <property type="match status" value="1"/>
</dbReference>
<feature type="region of interest" description="Disordered" evidence="4">
    <location>
        <begin position="233"/>
        <end position="272"/>
    </location>
</feature>
<keyword evidence="1" id="KW-0540">Nuclease</keyword>
<dbReference type="PANTHER" id="PTHR12302:SF3">
    <property type="entry name" value="SERINE_THREONINE-PROTEIN KINASE 31"/>
    <property type="match status" value="1"/>
</dbReference>
<dbReference type="PANTHER" id="PTHR12302">
    <property type="entry name" value="EBNA2 BINDING PROTEIN P100"/>
    <property type="match status" value="1"/>
</dbReference>
<feature type="compositionally biased region" description="Polar residues" evidence="4">
    <location>
        <begin position="249"/>
        <end position="272"/>
    </location>
</feature>
<feature type="domain" description="TNase-like" evidence="6">
    <location>
        <begin position="73"/>
        <end position="211"/>
    </location>
</feature>
<dbReference type="RefSeq" id="WP_086487566.1">
    <property type="nucleotide sequence ID" value="NZ_MSLT01000012.1"/>
</dbReference>
<dbReference type="Gene3D" id="2.40.50.90">
    <property type="match status" value="1"/>
</dbReference>
<dbReference type="AlphaFoldDB" id="A0A251X717"/>
<protein>
    <recommendedName>
        <fullName evidence="6">TNase-like domain-containing protein</fullName>
    </recommendedName>
</protein>
<sequence>MSEADEMSLFEHIHRMVETMWLLFLEGLNSVSFLGISGSYWLLLFLLLIIGGLLLFGRLWMVISFPFLILLGRARRAIVLSHVDGDTVRVSAPHKNDKSQIPVRLIGVDTPESRRSMYMEIGPFGKESAEYTKGRLPKETSVVLVYDHARQDKFGRDLAYLYLKNGEFFNATLVKEGYAWADQHPPNVKFAEYFEKLQKKAQAKKLGLWKIYSAPGELRAEYKRTKEYKAFLQQAGQAEPAKAEKTTEPTKPSQTRSSPPKNTARSTGDTKR</sequence>
<dbReference type="InterPro" id="IPR035437">
    <property type="entry name" value="SNase_OB-fold_sf"/>
</dbReference>
<dbReference type="Proteomes" id="UP000194798">
    <property type="component" value="Unassembled WGS sequence"/>
</dbReference>
<evidence type="ECO:0000256" key="3">
    <source>
        <dbReference type="ARBA" id="ARBA00022801"/>
    </source>
</evidence>
<dbReference type="SMART" id="SM00318">
    <property type="entry name" value="SNc"/>
    <property type="match status" value="1"/>
</dbReference>
<evidence type="ECO:0000256" key="4">
    <source>
        <dbReference type="SAM" id="MobiDB-lite"/>
    </source>
</evidence>
<keyword evidence="5" id="KW-0812">Transmembrane</keyword>
<evidence type="ECO:0000256" key="1">
    <source>
        <dbReference type="ARBA" id="ARBA00022722"/>
    </source>
</evidence>
<keyword evidence="5" id="KW-1133">Transmembrane helix</keyword>
<feature type="transmembrane region" description="Helical" evidence="5">
    <location>
        <begin position="21"/>
        <end position="42"/>
    </location>
</feature>
<dbReference type="InterPro" id="IPR016071">
    <property type="entry name" value="Staphylococal_nuclease_OB-fold"/>
</dbReference>
<evidence type="ECO:0000313" key="7">
    <source>
        <dbReference type="EMBL" id="OUD13786.1"/>
    </source>
</evidence>